<accession>A0A9X0PGF0</accession>
<gene>
    <name evidence="5" type="ORF">HR081_11400</name>
</gene>
<dbReference type="GO" id="GO:0016818">
    <property type="term" value="F:hydrolase activity, acting on acid anhydrides, in phosphorus-containing anhydrides"/>
    <property type="evidence" value="ECO:0007669"/>
    <property type="project" value="InterPro"/>
</dbReference>
<dbReference type="Proteomes" id="UP000524893">
    <property type="component" value="Unassembled WGS sequence"/>
</dbReference>
<proteinExistence type="predicted"/>
<evidence type="ECO:0000256" key="1">
    <source>
        <dbReference type="ARBA" id="ARBA00022723"/>
    </source>
</evidence>
<dbReference type="GO" id="GO:0008270">
    <property type="term" value="F:zinc ion binding"/>
    <property type="evidence" value="ECO:0007669"/>
    <property type="project" value="InterPro"/>
</dbReference>
<keyword evidence="1" id="KW-0479">Metal-binding</keyword>
<protein>
    <recommendedName>
        <fullName evidence="4">HIRAN domain-containing protein</fullName>
    </recommendedName>
</protein>
<evidence type="ECO:0000313" key="5">
    <source>
        <dbReference type="EMBL" id="MBA8777475.1"/>
    </source>
</evidence>
<sequence length="339" mass="39494">MKAKQRDKNYFWDKFGDFKTIIETTGTTNFQGVEYSGSIISSLKEIAFVCEKKDFIYIIPWSDINSVTSKKTFTSNNIYLTYDNSSKNLIFKFTNVESVIAIEVLFQVLDEQKTTLETQKDLLRTKEKEIELLKKELNTLQSNKDSLATNLYTNHSEFQQAKDNFPVLTQNNAENYDSINDEKTTDNILRESFIVVGLNYENRHNKLKKMINSMKKNEEFIFLYEDLRGNELIEELELGGELFEIANYESVPGVYLEKEPNNIYDSNAIKVMISNEYGKFNVGYIPKENAESLNDHLDNIVACTAYIYGGKYKKFDYIEERIVTKEKNYGLKLEISYFK</sequence>
<dbReference type="Pfam" id="PF08797">
    <property type="entry name" value="HIRAN"/>
    <property type="match status" value="1"/>
</dbReference>
<name>A0A9X0PGF0_9STAP</name>
<dbReference type="InterPro" id="IPR014905">
    <property type="entry name" value="HIRAN"/>
</dbReference>
<keyword evidence="3" id="KW-0175">Coiled coil</keyword>
<comment type="caution">
    <text evidence="5">The sequence shown here is derived from an EMBL/GenBank/DDBJ whole genome shotgun (WGS) entry which is preliminary data.</text>
</comment>
<reference evidence="5 6" key="1">
    <citation type="journal article" date="2020" name="Access Microbiol">
        <title>Isolation and genome sequencing of Staphylococcus schleiferi subspecies coagulans from Antarctic seals.</title>
        <authorList>
            <person name="Foster G."/>
            <person name="Robb A."/>
            <person name="Paterson G.K."/>
        </authorList>
    </citation>
    <scope>NUCLEOTIDE SEQUENCE [LARGE SCALE GENOMIC DNA]</scope>
    <source>
        <strain evidence="5 6">M615/02/4</strain>
    </source>
</reference>
<dbReference type="EMBL" id="JABTCN010000052">
    <property type="protein sequence ID" value="MBA8777475.1"/>
    <property type="molecule type" value="Genomic_DNA"/>
</dbReference>
<dbReference type="AlphaFoldDB" id="A0A9X0PGF0"/>
<dbReference type="SMART" id="SM00910">
    <property type="entry name" value="HIRAN"/>
    <property type="match status" value="1"/>
</dbReference>
<evidence type="ECO:0000256" key="3">
    <source>
        <dbReference type="SAM" id="Coils"/>
    </source>
</evidence>
<feature type="coiled-coil region" evidence="3">
    <location>
        <begin position="109"/>
        <end position="150"/>
    </location>
</feature>
<evidence type="ECO:0000259" key="4">
    <source>
        <dbReference type="SMART" id="SM00910"/>
    </source>
</evidence>
<dbReference type="GO" id="GO:0003676">
    <property type="term" value="F:nucleic acid binding"/>
    <property type="evidence" value="ECO:0007669"/>
    <property type="project" value="InterPro"/>
</dbReference>
<evidence type="ECO:0000256" key="2">
    <source>
        <dbReference type="ARBA" id="ARBA00022801"/>
    </source>
</evidence>
<organism evidence="5 6">
    <name type="scientific">Staphylococcus coagulans</name>
    <dbReference type="NCBI Taxonomy" id="74706"/>
    <lineage>
        <taxon>Bacteria</taxon>
        <taxon>Bacillati</taxon>
        <taxon>Bacillota</taxon>
        <taxon>Bacilli</taxon>
        <taxon>Bacillales</taxon>
        <taxon>Staphylococcaceae</taxon>
        <taxon>Staphylococcus</taxon>
    </lineage>
</organism>
<feature type="domain" description="HIRAN" evidence="4">
    <location>
        <begin position="235"/>
        <end position="330"/>
    </location>
</feature>
<keyword evidence="2" id="KW-0378">Hydrolase</keyword>
<dbReference type="Gene3D" id="3.30.70.2330">
    <property type="match status" value="1"/>
</dbReference>
<evidence type="ECO:0000313" key="6">
    <source>
        <dbReference type="Proteomes" id="UP000524893"/>
    </source>
</evidence>
<dbReference type="RefSeq" id="WP_182281265.1">
    <property type="nucleotide sequence ID" value="NZ_JABTCN010000052.1"/>
</dbReference>